<evidence type="ECO:0000313" key="2">
    <source>
        <dbReference type="EMBL" id="VTR39459.1"/>
    </source>
</evidence>
<dbReference type="Proteomes" id="UP000308196">
    <property type="component" value="Chromosome"/>
</dbReference>
<dbReference type="AlphaFoldDB" id="A0A4U9V3P7"/>
<dbReference type="EMBL" id="LR590484">
    <property type="protein sequence ID" value="VTR39459.1"/>
    <property type="molecule type" value="Genomic_DNA"/>
</dbReference>
<dbReference type="SUPFAM" id="SSF52833">
    <property type="entry name" value="Thioredoxin-like"/>
    <property type="match status" value="1"/>
</dbReference>
<gene>
    <name evidence="2" type="ORF">NCTC11429_02180</name>
</gene>
<proteinExistence type="predicted"/>
<protein>
    <submittedName>
        <fullName evidence="2">Thioredoxin-related protein</fullName>
    </submittedName>
</protein>
<feature type="domain" description="Spermatogenesis-associated protein 20-like TRX" evidence="1">
    <location>
        <begin position="18"/>
        <end position="100"/>
    </location>
</feature>
<dbReference type="KEGG" id="stha:NCTC11429_02180"/>
<dbReference type="InterPro" id="IPR004879">
    <property type="entry name" value="Ssp411-like_TRX"/>
</dbReference>
<evidence type="ECO:0000259" key="1">
    <source>
        <dbReference type="Pfam" id="PF03190"/>
    </source>
</evidence>
<dbReference type="Pfam" id="PF03190">
    <property type="entry name" value="Thioredox_DsbH"/>
    <property type="match status" value="1"/>
</dbReference>
<name>A0A4U9V3P7_9SPHI</name>
<dbReference type="Gene3D" id="3.40.30.10">
    <property type="entry name" value="Glutaredoxin"/>
    <property type="match status" value="1"/>
</dbReference>
<evidence type="ECO:0000313" key="3">
    <source>
        <dbReference type="Proteomes" id="UP000308196"/>
    </source>
</evidence>
<sequence length="155" mass="18709">MKYKWKGSFLLIMLFYPLLHFGQERINWVSFEQLDSLMAVAPRETLLFIHTDWCSYCRKMEQEVFTKAEIVSRINSLYYAVKLDAESTQRITFDQSIWKPAWNGKRKGQYHPLALQLLHGRKMVFPSLFRFDRDFRLKNLQQKYLNSKQLNDFLE</sequence>
<organism evidence="2 3">
    <name type="scientific">Sphingobacterium thalpophilum</name>
    <dbReference type="NCBI Taxonomy" id="259"/>
    <lineage>
        <taxon>Bacteria</taxon>
        <taxon>Pseudomonadati</taxon>
        <taxon>Bacteroidota</taxon>
        <taxon>Sphingobacteriia</taxon>
        <taxon>Sphingobacteriales</taxon>
        <taxon>Sphingobacteriaceae</taxon>
        <taxon>Sphingobacterium</taxon>
    </lineage>
</organism>
<reference evidence="2 3" key="1">
    <citation type="submission" date="2019-05" db="EMBL/GenBank/DDBJ databases">
        <authorList>
            <consortium name="Pathogen Informatics"/>
        </authorList>
    </citation>
    <scope>NUCLEOTIDE SEQUENCE [LARGE SCALE GENOMIC DNA]</scope>
    <source>
        <strain evidence="2 3">NCTC11429</strain>
    </source>
</reference>
<accession>A0A4U9V3P7</accession>
<dbReference type="GeneID" id="78462905"/>
<dbReference type="RefSeq" id="WP_037534351.1">
    <property type="nucleotide sequence ID" value="NZ_LR590484.1"/>
</dbReference>
<dbReference type="STRING" id="1123265.GCA_000686625_01047"/>
<dbReference type="InterPro" id="IPR036249">
    <property type="entry name" value="Thioredoxin-like_sf"/>
</dbReference>